<sequence length="76" mass="8845">MDRTELVNLILSNVMSPDDVREECKISKQRLHDLNKAGRIAPIKLIGKAGLYLRQDVERLRKELELNEKYKPNSLK</sequence>
<organism evidence="1 2">
    <name type="scientific">Paenibacillus larvae subsp. larvae</name>
    <dbReference type="NCBI Taxonomy" id="147375"/>
    <lineage>
        <taxon>Bacteria</taxon>
        <taxon>Bacillati</taxon>
        <taxon>Bacillota</taxon>
        <taxon>Bacilli</taxon>
        <taxon>Bacillales</taxon>
        <taxon>Paenibacillaceae</taxon>
        <taxon>Paenibacillus</taxon>
    </lineage>
</organism>
<proteinExistence type="predicted"/>
<dbReference type="AlphaFoldDB" id="A0A2L1UE16"/>
<gene>
    <name evidence="1" type="ORF">ERICIII_02203</name>
</gene>
<evidence type="ECO:0008006" key="3">
    <source>
        <dbReference type="Google" id="ProtNLM"/>
    </source>
</evidence>
<evidence type="ECO:0000313" key="1">
    <source>
        <dbReference type="EMBL" id="AVF26364.1"/>
    </source>
</evidence>
<accession>A0A2L1UE16</accession>
<dbReference type="EMBL" id="CP019655">
    <property type="protein sequence ID" value="AVF26364.1"/>
    <property type="molecule type" value="Genomic_DNA"/>
</dbReference>
<reference evidence="2" key="1">
    <citation type="submission" date="2017-02" db="EMBL/GenBank/DDBJ databases">
        <title>Delineation of Paenibacillus larvae strains originating from foulbrood outbreaks.</title>
        <authorList>
            <person name="Beims H."/>
            <person name="Bunk B."/>
            <person name="Sproeer C."/>
            <person name="Mohr K.I."/>
            <person name="Pradella S."/>
            <person name="Guenther G."/>
            <person name="Rohde M."/>
            <person name="von der Ohe W."/>
            <person name="Steinert M."/>
        </authorList>
    </citation>
    <scope>NUCLEOTIDE SEQUENCE [LARGE SCALE GENOMIC DNA]</scope>
    <source>
        <strain evidence="2">Eric_III</strain>
    </source>
</reference>
<evidence type="ECO:0000313" key="2">
    <source>
        <dbReference type="Proteomes" id="UP000239833"/>
    </source>
</evidence>
<dbReference type="Proteomes" id="UP000239833">
    <property type="component" value="Chromosome"/>
</dbReference>
<name>A0A2L1UE16_9BACL</name>
<protein>
    <recommendedName>
        <fullName evidence="3">Helix-turn-helix domain-containing protein</fullName>
    </recommendedName>
</protein>